<protein>
    <submittedName>
        <fullName evidence="1">Uncharacterized protein</fullName>
    </submittedName>
</protein>
<evidence type="ECO:0000313" key="1">
    <source>
        <dbReference type="EMBL" id="KAE9545538.1"/>
    </source>
</evidence>
<accession>A0A6G0U8T7</accession>
<gene>
    <name evidence="1" type="ORF">AGLY_001081</name>
</gene>
<proteinExistence type="predicted"/>
<organism evidence="1 2">
    <name type="scientific">Aphis glycines</name>
    <name type="common">Soybean aphid</name>
    <dbReference type="NCBI Taxonomy" id="307491"/>
    <lineage>
        <taxon>Eukaryota</taxon>
        <taxon>Metazoa</taxon>
        <taxon>Ecdysozoa</taxon>
        <taxon>Arthropoda</taxon>
        <taxon>Hexapoda</taxon>
        <taxon>Insecta</taxon>
        <taxon>Pterygota</taxon>
        <taxon>Neoptera</taxon>
        <taxon>Paraneoptera</taxon>
        <taxon>Hemiptera</taxon>
        <taxon>Sternorrhyncha</taxon>
        <taxon>Aphidomorpha</taxon>
        <taxon>Aphidoidea</taxon>
        <taxon>Aphididae</taxon>
        <taxon>Aphidini</taxon>
        <taxon>Aphis</taxon>
        <taxon>Aphis</taxon>
    </lineage>
</organism>
<name>A0A6G0U8T7_APHGL</name>
<evidence type="ECO:0000313" key="2">
    <source>
        <dbReference type="Proteomes" id="UP000475862"/>
    </source>
</evidence>
<dbReference type="EMBL" id="VYZN01000001">
    <property type="protein sequence ID" value="KAE9545538.1"/>
    <property type="molecule type" value="Genomic_DNA"/>
</dbReference>
<reference evidence="1 2" key="1">
    <citation type="submission" date="2019-08" db="EMBL/GenBank/DDBJ databases">
        <title>The genome of the soybean aphid Biotype 1, its phylome, world population structure and adaptation to the North American continent.</title>
        <authorList>
            <person name="Giordano R."/>
            <person name="Donthu R.K."/>
            <person name="Hernandez A.G."/>
            <person name="Wright C.L."/>
            <person name="Zimin A.V."/>
        </authorList>
    </citation>
    <scope>NUCLEOTIDE SEQUENCE [LARGE SCALE GENOMIC DNA]</scope>
    <source>
        <tissue evidence="1">Whole aphids</tissue>
    </source>
</reference>
<sequence length="197" mass="23396">MIIICLKIHDKKKDMARLDTKLLEMSNEIIKGQNLIFYVYRIYLFIFDTSKLCSPGTLASKILCLSRLIVLQRLTSMLNRLNRLTGKFKRLTNNLSRTLEIKINIFRRYHYFSSEKRTFNNSIIFQCLFKSETSKKLQQMHKKSRQVGTALLYIRGWGGPRTRVDINTNNFMNFELQNNLQIFMILTNFCRNLNFKC</sequence>
<dbReference type="AlphaFoldDB" id="A0A6G0U8T7"/>
<comment type="caution">
    <text evidence="1">The sequence shown here is derived from an EMBL/GenBank/DDBJ whole genome shotgun (WGS) entry which is preliminary data.</text>
</comment>
<keyword evidence="2" id="KW-1185">Reference proteome</keyword>
<dbReference type="Proteomes" id="UP000475862">
    <property type="component" value="Unassembled WGS sequence"/>
</dbReference>